<name>A0A372L8M0_9BACI</name>
<organism evidence="1 2">
    <name type="scientific">Peribacillus glennii</name>
    <dbReference type="NCBI Taxonomy" id="2303991"/>
    <lineage>
        <taxon>Bacteria</taxon>
        <taxon>Bacillati</taxon>
        <taxon>Bacillota</taxon>
        <taxon>Bacilli</taxon>
        <taxon>Bacillales</taxon>
        <taxon>Bacillaceae</taxon>
        <taxon>Peribacillus</taxon>
    </lineage>
</organism>
<evidence type="ECO:0000313" key="2">
    <source>
        <dbReference type="Proteomes" id="UP000262939"/>
    </source>
</evidence>
<dbReference type="AlphaFoldDB" id="A0A372L8M0"/>
<keyword evidence="2" id="KW-1185">Reference proteome</keyword>
<dbReference type="Gene3D" id="3.10.180.10">
    <property type="entry name" value="2,3-Dihydroxybiphenyl 1,2-Dioxygenase, domain 1"/>
    <property type="match status" value="1"/>
</dbReference>
<gene>
    <name evidence="1" type="ORF">D0466_18815</name>
</gene>
<comment type="caution">
    <text evidence="1">The sequence shown here is derived from an EMBL/GenBank/DDBJ whole genome shotgun (WGS) entry which is preliminary data.</text>
</comment>
<evidence type="ECO:0000313" key="1">
    <source>
        <dbReference type="EMBL" id="RFU61267.1"/>
    </source>
</evidence>
<proteinExistence type="predicted"/>
<dbReference type="RefSeq" id="WP_117324071.1">
    <property type="nucleotide sequence ID" value="NZ_QVTD01000016.1"/>
</dbReference>
<accession>A0A372L8M0</accession>
<protein>
    <submittedName>
        <fullName evidence="1">VOC family protein</fullName>
    </submittedName>
</protein>
<reference evidence="1 2" key="1">
    <citation type="submission" date="2018-08" db="EMBL/GenBank/DDBJ databases">
        <title>Bacillus chawlae sp. nov., Bacillus glennii sp. nov., and Bacillus saganii sp. nov. Isolated from the Vehicle Assembly Building at Kennedy Space Center where the Viking Spacecraft were Assembled.</title>
        <authorList>
            <person name="Seuylemezian A."/>
            <person name="Vaishampayan P."/>
        </authorList>
    </citation>
    <scope>NUCLEOTIDE SEQUENCE [LARGE SCALE GENOMIC DNA]</scope>
    <source>
        <strain evidence="1 2">V44-8</strain>
    </source>
</reference>
<sequence length="131" mass="14832">MKVFKVLARVYINEKQIEESISIYEQLFSEKCYMHIKVPEMGLELAQVGSILLLAGSEKVLVPLKSTDATFLVDSLSEWREELLKRGAIILDGPREIPTGMNMEVKHSDGAVIEYVQHDKEKLDAINLVTK</sequence>
<dbReference type="Proteomes" id="UP000262939">
    <property type="component" value="Unassembled WGS sequence"/>
</dbReference>
<dbReference type="OrthoDB" id="1492945at2"/>
<dbReference type="EMBL" id="QVTD01000016">
    <property type="protein sequence ID" value="RFU61267.1"/>
    <property type="molecule type" value="Genomic_DNA"/>
</dbReference>
<dbReference type="SUPFAM" id="SSF54593">
    <property type="entry name" value="Glyoxalase/Bleomycin resistance protein/Dihydroxybiphenyl dioxygenase"/>
    <property type="match status" value="1"/>
</dbReference>
<dbReference type="InterPro" id="IPR029068">
    <property type="entry name" value="Glyas_Bleomycin-R_OHBP_Dase"/>
</dbReference>